<dbReference type="OrthoDB" id="10367196at2759"/>
<name>A0A9P7CXZ3_9AGAM</name>
<evidence type="ECO:0000313" key="2">
    <source>
        <dbReference type="EMBL" id="KAG1770341.1"/>
    </source>
</evidence>
<protein>
    <submittedName>
        <fullName evidence="2">Uncharacterized protein</fullName>
    </submittedName>
</protein>
<organism evidence="2 3">
    <name type="scientific">Suillus placidus</name>
    <dbReference type="NCBI Taxonomy" id="48579"/>
    <lineage>
        <taxon>Eukaryota</taxon>
        <taxon>Fungi</taxon>
        <taxon>Dikarya</taxon>
        <taxon>Basidiomycota</taxon>
        <taxon>Agaricomycotina</taxon>
        <taxon>Agaricomycetes</taxon>
        <taxon>Agaricomycetidae</taxon>
        <taxon>Boletales</taxon>
        <taxon>Suillineae</taxon>
        <taxon>Suillaceae</taxon>
        <taxon>Suillus</taxon>
    </lineage>
</organism>
<gene>
    <name evidence="2" type="ORF">EV702DRAFT_1049336</name>
</gene>
<feature type="region of interest" description="Disordered" evidence="1">
    <location>
        <begin position="217"/>
        <end position="250"/>
    </location>
</feature>
<sequence>MSGTCISDCFQYHGVEDDTLVLPEKLKNPLNAPPTGLRWMKSRMESLLEEQDEGIQDKMAEVKMYTEMLEKLKRANGVPGHPSPNFRVSGIGDPELGIQNKLPNPESRNSELGTPVSGTRYSGQSIELRVTNFGTRDSGVRDSIFRSKYRAPSYELRNSGLGCPGLNIQVKVLNSELRAPNPELRSSGLGTWDSELDTFMSAYIYSGQSIELRVTNPEPRTSELGTRASGTQYSGQYRAPSYEPQPQTSELRTRYSERSIEFRVTSPEPPLSTITGVGVL</sequence>
<reference evidence="2" key="1">
    <citation type="journal article" date="2020" name="New Phytol.">
        <title>Comparative genomics reveals dynamic genome evolution in host specialist ectomycorrhizal fungi.</title>
        <authorList>
            <person name="Lofgren L.A."/>
            <person name="Nguyen N.H."/>
            <person name="Vilgalys R."/>
            <person name="Ruytinx J."/>
            <person name="Liao H.L."/>
            <person name="Branco S."/>
            <person name="Kuo A."/>
            <person name="LaButti K."/>
            <person name="Lipzen A."/>
            <person name="Andreopoulos W."/>
            <person name="Pangilinan J."/>
            <person name="Riley R."/>
            <person name="Hundley H."/>
            <person name="Na H."/>
            <person name="Barry K."/>
            <person name="Grigoriev I.V."/>
            <person name="Stajich J.E."/>
            <person name="Kennedy P.G."/>
        </authorList>
    </citation>
    <scope>NUCLEOTIDE SEQUENCE</scope>
    <source>
        <strain evidence="2">DOB743</strain>
    </source>
</reference>
<dbReference type="Proteomes" id="UP000714275">
    <property type="component" value="Unassembled WGS sequence"/>
</dbReference>
<evidence type="ECO:0000313" key="3">
    <source>
        <dbReference type="Proteomes" id="UP000714275"/>
    </source>
</evidence>
<dbReference type="AlphaFoldDB" id="A0A9P7CXZ3"/>
<feature type="region of interest" description="Disordered" evidence="1">
    <location>
        <begin position="100"/>
        <end position="120"/>
    </location>
</feature>
<comment type="caution">
    <text evidence="2">The sequence shown here is derived from an EMBL/GenBank/DDBJ whole genome shotgun (WGS) entry which is preliminary data.</text>
</comment>
<evidence type="ECO:0000256" key="1">
    <source>
        <dbReference type="SAM" id="MobiDB-lite"/>
    </source>
</evidence>
<proteinExistence type="predicted"/>
<dbReference type="EMBL" id="JABBWD010000065">
    <property type="protein sequence ID" value="KAG1770341.1"/>
    <property type="molecule type" value="Genomic_DNA"/>
</dbReference>
<accession>A0A9P7CXZ3</accession>
<feature type="compositionally biased region" description="Polar residues" evidence="1">
    <location>
        <begin position="106"/>
        <end position="120"/>
    </location>
</feature>
<keyword evidence="3" id="KW-1185">Reference proteome</keyword>